<proteinExistence type="predicted"/>
<dbReference type="GO" id="GO:0043527">
    <property type="term" value="C:tRNA methyltransferase complex"/>
    <property type="evidence" value="ECO:0007669"/>
    <property type="project" value="UniProtKB-ARBA"/>
</dbReference>
<dbReference type="OrthoDB" id="296065at2759"/>
<evidence type="ECO:0000313" key="5">
    <source>
        <dbReference type="Proteomes" id="UP000297245"/>
    </source>
</evidence>
<dbReference type="InterPro" id="IPR000241">
    <property type="entry name" value="RlmKL-like_Mtase"/>
</dbReference>
<dbReference type="GO" id="GO:0005737">
    <property type="term" value="C:cytoplasm"/>
    <property type="evidence" value="ECO:0007669"/>
    <property type="project" value="TreeGrafter"/>
</dbReference>
<dbReference type="GO" id="GO:0032259">
    <property type="term" value="P:methylation"/>
    <property type="evidence" value="ECO:0007669"/>
    <property type="project" value="UniProtKB-KW"/>
</dbReference>
<dbReference type="SUPFAM" id="SSF53335">
    <property type="entry name" value="S-adenosyl-L-methionine-dependent methyltransferases"/>
    <property type="match status" value="1"/>
</dbReference>
<reference evidence="4 5" key="1">
    <citation type="journal article" date="2019" name="Nat. Ecol. Evol.">
        <title>Megaphylogeny resolves global patterns of mushroom evolution.</title>
        <authorList>
            <person name="Varga T."/>
            <person name="Krizsan K."/>
            <person name="Foldi C."/>
            <person name="Dima B."/>
            <person name="Sanchez-Garcia M."/>
            <person name="Sanchez-Ramirez S."/>
            <person name="Szollosi G.J."/>
            <person name="Szarkandi J.G."/>
            <person name="Papp V."/>
            <person name="Albert L."/>
            <person name="Andreopoulos W."/>
            <person name="Angelini C."/>
            <person name="Antonin V."/>
            <person name="Barry K.W."/>
            <person name="Bougher N.L."/>
            <person name="Buchanan P."/>
            <person name="Buyck B."/>
            <person name="Bense V."/>
            <person name="Catcheside P."/>
            <person name="Chovatia M."/>
            <person name="Cooper J."/>
            <person name="Damon W."/>
            <person name="Desjardin D."/>
            <person name="Finy P."/>
            <person name="Geml J."/>
            <person name="Haridas S."/>
            <person name="Hughes K."/>
            <person name="Justo A."/>
            <person name="Karasinski D."/>
            <person name="Kautmanova I."/>
            <person name="Kiss B."/>
            <person name="Kocsube S."/>
            <person name="Kotiranta H."/>
            <person name="LaButti K.M."/>
            <person name="Lechner B.E."/>
            <person name="Liimatainen K."/>
            <person name="Lipzen A."/>
            <person name="Lukacs Z."/>
            <person name="Mihaltcheva S."/>
            <person name="Morgado L.N."/>
            <person name="Niskanen T."/>
            <person name="Noordeloos M.E."/>
            <person name="Ohm R.A."/>
            <person name="Ortiz-Santana B."/>
            <person name="Ovrebo C."/>
            <person name="Racz N."/>
            <person name="Riley R."/>
            <person name="Savchenko A."/>
            <person name="Shiryaev A."/>
            <person name="Soop K."/>
            <person name="Spirin V."/>
            <person name="Szebenyi C."/>
            <person name="Tomsovsky M."/>
            <person name="Tulloss R.E."/>
            <person name="Uehling J."/>
            <person name="Grigoriev I.V."/>
            <person name="Vagvolgyi C."/>
            <person name="Papp T."/>
            <person name="Martin F.M."/>
            <person name="Miettinen O."/>
            <person name="Hibbett D.S."/>
            <person name="Nagy L.G."/>
        </authorList>
    </citation>
    <scope>NUCLEOTIDE SEQUENCE [LARGE SCALE GENOMIC DNA]</scope>
    <source>
        <strain evidence="4 5">CBS 962.96</strain>
    </source>
</reference>
<dbReference type="PANTHER" id="PTHR13370:SF3">
    <property type="entry name" value="TRNA (GUANINE(10)-N2)-METHYLTRANSFERASE HOMOLOG"/>
    <property type="match status" value="1"/>
</dbReference>
<evidence type="ECO:0000256" key="2">
    <source>
        <dbReference type="ARBA" id="ARBA00022679"/>
    </source>
</evidence>
<evidence type="ECO:0000259" key="3">
    <source>
        <dbReference type="Pfam" id="PF01170"/>
    </source>
</evidence>
<feature type="domain" description="Ribosomal RNA large subunit methyltransferase K/L-like methyltransferase" evidence="3">
    <location>
        <begin position="40"/>
        <end position="158"/>
    </location>
</feature>
<dbReference type="InterPro" id="IPR002052">
    <property type="entry name" value="DNA_methylase_N6_adenine_CS"/>
</dbReference>
<dbReference type="PANTHER" id="PTHR13370">
    <property type="entry name" value="RNA METHYLASE-RELATED"/>
    <property type="match status" value="1"/>
</dbReference>
<dbReference type="Proteomes" id="UP000297245">
    <property type="component" value="Unassembled WGS sequence"/>
</dbReference>
<sequence length="160" mass="17597">MCTSGFGVSRTLVQFRQVYFGRLIEEGSVRVLIKTFDVKKRNYFGNTSMESEVSLLMANQTLASPGKLIYDPFLGTETMAYPVAYFGAQVFGSDIDGRQMRGKASTPGVFRAAAQYGVSSRIVDLLTFDITHNPWRCSGLFDAIVTDPPYGVRAGAKRLG</sequence>
<keyword evidence="2" id="KW-0808">Transferase</keyword>
<dbReference type="InterPro" id="IPR029063">
    <property type="entry name" value="SAM-dependent_MTases_sf"/>
</dbReference>
<dbReference type="EMBL" id="ML179993">
    <property type="protein sequence ID" value="THU79673.1"/>
    <property type="molecule type" value="Genomic_DNA"/>
</dbReference>
<evidence type="ECO:0000313" key="4">
    <source>
        <dbReference type="EMBL" id="THU79673.1"/>
    </source>
</evidence>
<keyword evidence="5" id="KW-1185">Reference proteome</keyword>
<name>A0A4S8KV64_DENBC</name>
<dbReference type="Pfam" id="PF01170">
    <property type="entry name" value="UPF0020"/>
    <property type="match status" value="1"/>
</dbReference>
<gene>
    <name evidence="4" type="ORF">K435DRAFT_973066</name>
</gene>
<accession>A0A4S8KV64</accession>
<organism evidence="4 5">
    <name type="scientific">Dendrothele bispora (strain CBS 962.96)</name>
    <dbReference type="NCBI Taxonomy" id="1314807"/>
    <lineage>
        <taxon>Eukaryota</taxon>
        <taxon>Fungi</taxon>
        <taxon>Dikarya</taxon>
        <taxon>Basidiomycota</taxon>
        <taxon>Agaricomycotina</taxon>
        <taxon>Agaricomycetes</taxon>
        <taxon>Agaricomycetidae</taxon>
        <taxon>Agaricales</taxon>
        <taxon>Agaricales incertae sedis</taxon>
        <taxon>Dendrothele</taxon>
    </lineage>
</organism>
<dbReference type="Gene3D" id="3.40.50.150">
    <property type="entry name" value="Vaccinia Virus protein VP39"/>
    <property type="match status" value="1"/>
</dbReference>
<protein>
    <recommendedName>
        <fullName evidence="3">Ribosomal RNA large subunit methyltransferase K/L-like methyltransferase domain-containing protein</fullName>
    </recommendedName>
</protein>
<dbReference type="PROSITE" id="PS00092">
    <property type="entry name" value="N6_MTASE"/>
    <property type="match status" value="1"/>
</dbReference>
<keyword evidence="1" id="KW-0489">Methyltransferase</keyword>
<dbReference type="GO" id="GO:0008168">
    <property type="term" value="F:methyltransferase activity"/>
    <property type="evidence" value="ECO:0007669"/>
    <property type="project" value="UniProtKB-KW"/>
</dbReference>
<dbReference type="AlphaFoldDB" id="A0A4S8KV64"/>
<dbReference type="GO" id="GO:0003676">
    <property type="term" value="F:nucleic acid binding"/>
    <property type="evidence" value="ECO:0007669"/>
    <property type="project" value="InterPro"/>
</dbReference>
<evidence type="ECO:0000256" key="1">
    <source>
        <dbReference type="ARBA" id="ARBA00022603"/>
    </source>
</evidence>